<keyword evidence="2" id="KW-1185">Reference proteome</keyword>
<dbReference type="Proteomes" id="UP001370490">
    <property type="component" value="Unassembled WGS sequence"/>
</dbReference>
<protein>
    <submittedName>
        <fullName evidence="1">Uncharacterized protein</fullName>
    </submittedName>
</protein>
<comment type="caution">
    <text evidence="1">The sequence shown here is derived from an EMBL/GenBank/DDBJ whole genome shotgun (WGS) entry which is preliminary data.</text>
</comment>
<sequence>MMLPPSYHPSFKPSCLIPNPRDRKAHAKRMTIVVSLNASYTKLKKLMGGGFLYLAEHIDSMHKICRAASDAIFLISFKNFNKFFHASTLRKPLHVLLFYYLRKCFLIYTEKWKMFLIIVCRLNVNGNIGRRPY</sequence>
<dbReference type="EMBL" id="JBAMMX010000025">
    <property type="protein sequence ID" value="KAK6915433.1"/>
    <property type="molecule type" value="Genomic_DNA"/>
</dbReference>
<accession>A0AAN8UT25</accession>
<reference evidence="1 2" key="1">
    <citation type="submission" date="2023-12" db="EMBL/GenBank/DDBJ databases">
        <title>A high-quality genome assembly for Dillenia turbinata (Dilleniales).</title>
        <authorList>
            <person name="Chanderbali A."/>
        </authorList>
    </citation>
    <scope>NUCLEOTIDE SEQUENCE [LARGE SCALE GENOMIC DNA]</scope>
    <source>
        <strain evidence="1">LSX21</strain>
        <tissue evidence="1">Leaf</tissue>
    </source>
</reference>
<organism evidence="1 2">
    <name type="scientific">Dillenia turbinata</name>
    <dbReference type="NCBI Taxonomy" id="194707"/>
    <lineage>
        <taxon>Eukaryota</taxon>
        <taxon>Viridiplantae</taxon>
        <taxon>Streptophyta</taxon>
        <taxon>Embryophyta</taxon>
        <taxon>Tracheophyta</taxon>
        <taxon>Spermatophyta</taxon>
        <taxon>Magnoliopsida</taxon>
        <taxon>eudicotyledons</taxon>
        <taxon>Gunneridae</taxon>
        <taxon>Pentapetalae</taxon>
        <taxon>Dilleniales</taxon>
        <taxon>Dilleniaceae</taxon>
        <taxon>Dillenia</taxon>
    </lineage>
</organism>
<proteinExistence type="predicted"/>
<dbReference type="AlphaFoldDB" id="A0AAN8UT25"/>
<evidence type="ECO:0000313" key="1">
    <source>
        <dbReference type="EMBL" id="KAK6915433.1"/>
    </source>
</evidence>
<evidence type="ECO:0000313" key="2">
    <source>
        <dbReference type="Proteomes" id="UP001370490"/>
    </source>
</evidence>
<gene>
    <name evidence="1" type="ORF">RJ641_020550</name>
</gene>
<name>A0AAN8UT25_9MAGN</name>